<dbReference type="EMBL" id="BPLQ01009057">
    <property type="protein sequence ID" value="GIY41446.1"/>
    <property type="molecule type" value="Genomic_DNA"/>
</dbReference>
<proteinExistence type="predicted"/>
<evidence type="ECO:0000313" key="1">
    <source>
        <dbReference type="EMBL" id="GIY41446.1"/>
    </source>
</evidence>
<comment type="caution">
    <text evidence="1">The sequence shown here is derived from an EMBL/GenBank/DDBJ whole genome shotgun (WGS) entry which is preliminary data.</text>
</comment>
<name>A0AAV4T820_9ARAC</name>
<protein>
    <submittedName>
        <fullName evidence="1">Uncharacterized protein</fullName>
    </submittedName>
</protein>
<evidence type="ECO:0000313" key="2">
    <source>
        <dbReference type="Proteomes" id="UP001054837"/>
    </source>
</evidence>
<gene>
    <name evidence="1" type="ORF">CDAR_23481</name>
</gene>
<dbReference type="AlphaFoldDB" id="A0AAV4T820"/>
<sequence>MGSGIYKALAAGILERLKYPPQLYSKQVEFAQGFQTKFEVTVKTTWSMWTLFKTYVNTGVTFEELSIKDNEFYSEWGIVYPYIDPGQIIRVKSCTVEADDMELSFITDNDDKYTVDSTSIYVILDSGNTNLGHGAKTICKKVVFHYQQPPSR</sequence>
<organism evidence="1 2">
    <name type="scientific">Caerostris darwini</name>
    <dbReference type="NCBI Taxonomy" id="1538125"/>
    <lineage>
        <taxon>Eukaryota</taxon>
        <taxon>Metazoa</taxon>
        <taxon>Ecdysozoa</taxon>
        <taxon>Arthropoda</taxon>
        <taxon>Chelicerata</taxon>
        <taxon>Arachnida</taxon>
        <taxon>Araneae</taxon>
        <taxon>Araneomorphae</taxon>
        <taxon>Entelegynae</taxon>
        <taxon>Araneoidea</taxon>
        <taxon>Araneidae</taxon>
        <taxon>Caerostris</taxon>
    </lineage>
</organism>
<accession>A0AAV4T820</accession>
<reference evidence="1 2" key="1">
    <citation type="submission" date="2021-06" db="EMBL/GenBank/DDBJ databases">
        <title>Caerostris darwini draft genome.</title>
        <authorList>
            <person name="Kono N."/>
            <person name="Arakawa K."/>
        </authorList>
    </citation>
    <scope>NUCLEOTIDE SEQUENCE [LARGE SCALE GENOMIC DNA]</scope>
</reference>
<dbReference type="Proteomes" id="UP001054837">
    <property type="component" value="Unassembled WGS sequence"/>
</dbReference>
<keyword evidence="2" id="KW-1185">Reference proteome</keyword>